<dbReference type="Gene3D" id="3.40.1360.10">
    <property type="match status" value="1"/>
</dbReference>
<dbReference type="SMART" id="SM00493">
    <property type="entry name" value="TOPRIM"/>
    <property type="match status" value="1"/>
</dbReference>
<dbReference type="CDD" id="cd01029">
    <property type="entry name" value="TOPRIM_primases"/>
    <property type="match status" value="1"/>
</dbReference>
<dbReference type="RefSeq" id="WP_072337235.1">
    <property type="nucleotide sequence ID" value="NZ_LT630450.1"/>
</dbReference>
<name>A0A1K1LHW5_9BACT</name>
<gene>
    <name evidence="2" type="ORF">DESPIGER_2490</name>
</gene>
<dbReference type="InterPro" id="IPR006171">
    <property type="entry name" value="TOPRIM_dom"/>
</dbReference>
<dbReference type="EC" id="2.7.7.-" evidence="2"/>
<dbReference type="EMBL" id="LT630450">
    <property type="protein sequence ID" value="SFV74308.1"/>
    <property type="molecule type" value="Genomic_DNA"/>
</dbReference>
<sequence length="593" mass="65433">MNNPLQTFRDILTDKGLIPAEIMADGNLHRCPTQTKPHKQNGAYIAHVDTPATLWWCNWENGEQGTFCAEAKQTLSSAEISAWRERQHSIQRQREAEYTERHAEAAQLARQEWNSARRCDANHPYLCSKGITALEGIRQARDGSLLVPVMDAAHNLQSLQRIYPDGTKRFLVGGKVSGGQFIIQGQPEKPVAVCEGFATGTSIHLATGWTVYVAFSANNLARVAKTVKERLPDKTIIICGDNDEAGLRKGEEAAGLANAQLLFPHFTDANGTDFNDLHQIEGIEAVRSQLETALIKQQGLIALDMGEFLSMSIPERGYLLSPVLPVQGIGILYAPRGIGKTFAALSIAVAVASGGAVFNWRAPMPKRTLYVDGEMPATSMQNRLSALVNGMSVPPHTLKNMALITPDLQPCPMPDLSTASGQTMIEPFLKDVNMVVLDNIATLCRTGKENESQSWQTMQAWLLELRRRGMTVLLIHHAGKSGDQRGTSAREDIMDTVISLRRPREYSMAEGARFEVHLTKARGILGDDAKPFEANLITEGNALHWRVRDIEDVELEELKRLLGEGYSIRDCAEEMGKSKSSVHRLKRKLEGLA</sequence>
<keyword evidence="2" id="KW-0808">Transferase</keyword>
<protein>
    <submittedName>
        <fullName evidence="2">DNA primase, phage-associated</fullName>
        <ecNumber evidence="2">2.7.7.-</ecNumber>
    </submittedName>
</protein>
<dbReference type="AlphaFoldDB" id="A0A1K1LHW5"/>
<dbReference type="Proteomes" id="UP000186323">
    <property type="component" value="Chromosome I"/>
</dbReference>
<feature type="domain" description="Toprim" evidence="1">
    <location>
        <begin position="189"/>
        <end position="262"/>
    </location>
</feature>
<dbReference type="KEGG" id="dpg:DESPIGER_2490"/>
<organism evidence="2 3">
    <name type="scientific">Desulfovibrio piger</name>
    <dbReference type="NCBI Taxonomy" id="901"/>
    <lineage>
        <taxon>Bacteria</taxon>
        <taxon>Pseudomonadati</taxon>
        <taxon>Thermodesulfobacteriota</taxon>
        <taxon>Desulfovibrionia</taxon>
        <taxon>Desulfovibrionales</taxon>
        <taxon>Desulfovibrionaceae</taxon>
        <taxon>Desulfovibrio</taxon>
    </lineage>
</organism>
<proteinExistence type="predicted"/>
<dbReference type="Gene3D" id="3.40.50.300">
    <property type="entry name" value="P-loop containing nucleotide triphosphate hydrolases"/>
    <property type="match status" value="1"/>
</dbReference>
<evidence type="ECO:0000259" key="1">
    <source>
        <dbReference type="SMART" id="SM00493"/>
    </source>
</evidence>
<dbReference type="InterPro" id="IPR027417">
    <property type="entry name" value="P-loop_NTPase"/>
</dbReference>
<evidence type="ECO:0000313" key="3">
    <source>
        <dbReference type="Proteomes" id="UP000186323"/>
    </source>
</evidence>
<dbReference type="Pfam" id="PF13481">
    <property type="entry name" value="AAA_25"/>
    <property type="match status" value="1"/>
</dbReference>
<evidence type="ECO:0000313" key="2">
    <source>
        <dbReference type="EMBL" id="SFV74308.1"/>
    </source>
</evidence>
<keyword evidence="3" id="KW-1185">Reference proteome</keyword>
<reference evidence="3" key="1">
    <citation type="submission" date="2016-10" db="EMBL/GenBank/DDBJ databases">
        <authorList>
            <person name="Wegmann U."/>
        </authorList>
    </citation>
    <scope>NUCLEOTIDE SEQUENCE [LARGE SCALE GENOMIC DNA]</scope>
</reference>
<dbReference type="Pfam" id="PF13362">
    <property type="entry name" value="Toprim_3"/>
    <property type="match status" value="1"/>
</dbReference>
<dbReference type="OrthoDB" id="186937at2"/>
<dbReference type="InterPro" id="IPR034154">
    <property type="entry name" value="TOPRIM_DnaG/twinkle"/>
</dbReference>
<dbReference type="GO" id="GO:0016779">
    <property type="term" value="F:nucleotidyltransferase activity"/>
    <property type="evidence" value="ECO:0007669"/>
    <property type="project" value="UniProtKB-KW"/>
</dbReference>
<dbReference type="SUPFAM" id="SSF52540">
    <property type="entry name" value="P-loop containing nucleoside triphosphate hydrolases"/>
    <property type="match status" value="1"/>
</dbReference>
<keyword evidence="2" id="KW-0548">Nucleotidyltransferase</keyword>
<accession>A0A1K1LHW5</accession>